<dbReference type="Pfam" id="PF13196">
    <property type="entry name" value="DUF4012"/>
    <property type="match status" value="1"/>
</dbReference>
<gene>
    <name evidence="2" type="ORF">A3F35_02690</name>
</gene>
<name>A0A1G1WPB1_9BACT</name>
<proteinExistence type="predicted"/>
<organism evidence="2 3">
    <name type="scientific">Candidatus Woykebacteria bacterium RIFCSPHIGHO2_12_FULL_45_10</name>
    <dbReference type="NCBI Taxonomy" id="1802603"/>
    <lineage>
        <taxon>Bacteria</taxon>
        <taxon>Candidatus Woykeibacteriota</taxon>
    </lineage>
</organism>
<feature type="transmembrane region" description="Helical" evidence="1">
    <location>
        <begin position="28"/>
        <end position="48"/>
    </location>
</feature>
<keyword evidence="1" id="KW-0812">Transmembrane</keyword>
<dbReference type="Proteomes" id="UP000178068">
    <property type="component" value="Unassembled WGS sequence"/>
</dbReference>
<evidence type="ECO:0008006" key="4">
    <source>
        <dbReference type="Google" id="ProtNLM"/>
    </source>
</evidence>
<sequence>MSLNYTNLSNPPRPERSLRRNLLKAVKISLPILIVLGVIVSAAGLWTFSQYQLVKKDVDSVSQRVGLLKVAAEKQNIAEVKKQNGLLRGDLQELQTTLAKYPLAAKIPVVRGYYSDANHIVKAGLIGTEAGDIGLEAITPFADVLGLEGHKSDVNAEQKAQVVVRDVIPKLLPKIDLLSNKLELVKAEIDQVDPKHYPPSLKVKGLKVRDLLFSAKKELATAEALIPEIKPVLTILPAIAGEPTEKNYLIIFQNDKELRPSGGFITSYALAKVRGGRLANIFSEDIYKLEDRQYRHDIPPDFLQKYLKQTEWGIRDANVFPDYRSSAEYFEKVYHRIPGTAPKTDGVIGVDTEFVRRLLAVTGPVKSKKLNDTFSAENNSLGIPDVTYKLELYSEKVFQNDKNRKGFISEIMNEIISKVSGFPPEKFEPFLTTIYQAAQEKHLLFYFDDPAAQALVEKYNLAGRIQDYDKDYLHVNNSNFGGLKSNLYVKFKIDQDIQIAKDGVVTKKVTTITNHTGKGDAWLSSIYPNWQRLMVPSGSKLIDQKVQYYFTEADEFGKHEFRSYSRTLPLKFTTATYTYQLPFKIKKGEKYRLLMQKQPGDGSTASTIRINGKIRKEFDLTKDTELEFSLD</sequence>
<reference evidence="2 3" key="1">
    <citation type="journal article" date="2016" name="Nat. Commun.">
        <title>Thousands of microbial genomes shed light on interconnected biogeochemical processes in an aquifer system.</title>
        <authorList>
            <person name="Anantharaman K."/>
            <person name="Brown C.T."/>
            <person name="Hug L.A."/>
            <person name="Sharon I."/>
            <person name="Castelle C.J."/>
            <person name="Probst A.J."/>
            <person name="Thomas B.C."/>
            <person name="Singh A."/>
            <person name="Wilkins M.J."/>
            <person name="Karaoz U."/>
            <person name="Brodie E.L."/>
            <person name="Williams K.H."/>
            <person name="Hubbard S.S."/>
            <person name="Banfield J.F."/>
        </authorList>
    </citation>
    <scope>NUCLEOTIDE SEQUENCE [LARGE SCALE GENOMIC DNA]</scope>
</reference>
<keyword evidence="1" id="KW-0472">Membrane</keyword>
<evidence type="ECO:0000256" key="1">
    <source>
        <dbReference type="SAM" id="Phobius"/>
    </source>
</evidence>
<keyword evidence="1" id="KW-1133">Transmembrane helix</keyword>
<dbReference type="InterPro" id="IPR025101">
    <property type="entry name" value="DUF4012"/>
</dbReference>
<protein>
    <recommendedName>
        <fullName evidence="4">DUF4012 domain-containing protein</fullName>
    </recommendedName>
</protein>
<dbReference type="STRING" id="1802603.A3F35_02690"/>
<comment type="caution">
    <text evidence="2">The sequence shown here is derived from an EMBL/GenBank/DDBJ whole genome shotgun (WGS) entry which is preliminary data.</text>
</comment>
<accession>A0A1G1WPB1</accession>
<evidence type="ECO:0000313" key="3">
    <source>
        <dbReference type="Proteomes" id="UP000178068"/>
    </source>
</evidence>
<evidence type="ECO:0000313" key="2">
    <source>
        <dbReference type="EMBL" id="OGY29027.1"/>
    </source>
</evidence>
<dbReference type="EMBL" id="MHCZ01000043">
    <property type="protein sequence ID" value="OGY29027.1"/>
    <property type="molecule type" value="Genomic_DNA"/>
</dbReference>
<dbReference type="AlphaFoldDB" id="A0A1G1WPB1"/>